<evidence type="ECO:0000313" key="1">
    <source>
        <dbReference type="EMBL" id="TLS48559.1"/>
    </source>
</evidence>
<gene>
    <name evidence="1" type="ORF">FE782_30065</name>
</gene>
<reference evidence="1 2" key="1">
    <citation type="submission" date="2019-05" db="EMBL/GenBank/DDBJ databases">
        <authorList>
            <person name="Narsing Rao M.P."/>
            <person name="Li W.J."/>
        </authorList>
    </citation>
    <scope>NUCLEOTIDE SEQUENCE [LARGE SCALE GENOMIC DNA]</scope>
    <source>
        <strain evidence="1 2">SYSU_K30003</strain>
    </source>
</reference>
<dbReference type="OrthoDB" id="2938768at2"/>
<dbReference type="Proteomes" id="UP000309676">
    <property type="component" value="Unassembled WGS sequence"/>
</dbReference>
<protein>
    <submittedName>
        <fullName evidence="1">Uncharacterized protein</fullName>
    </submittedName>
</protein>
<dbReference type="AlphaFoldDB" id="A0A5R9G0N6"/>
<organism evidence="1 2">
    <name type="scientific">Paenibacillus antri</name>
    <dbReference type="NCBI Taxonomy" id="2582848"/>
    <lineage>
        <taxon>Bacteria</taxon>
        <taxon>Bacillati</taxon>
        <taxon>Bacillota</taxon>
        <taxon>Bacilli</taxon>
        <taxon>Bacillales</taxon>
        <taxon>Paenibacillaceae</taxon>
        <taxon>Paenibacillus</taxon>
    </lineage>
</organism>
<accession>A0A5R9G0N6</accession>
<name>A0A5R9G0N6_9BACL</name>
<sequence>MAETFRKSKVEHYISLLTLRRDTLKQQLERAEFDGQREYLQGQLSAIDLIVNEIASEFALDLSHPKSKPHGEE</sequence>
<proteinExistence type="predicted"/>
<comment type="caution">
    <text evidence="1">The sequence shown here is derived from an EMBL/GenBank/DDBJ whole genome shotgun (WGS) entry which is preliminary data.</text>
</comment>
<keyword evidence="2" id="KW-1185">Reference proteome</keyword>
<evidence type="ECO:0000313" key="2">
    <source>
        <dbReference type="Proteomes" id="UP000309676"/>
    </source>
</evidence>
<dbReference type="EMBL" id="VCIW01000033">
    <property type="protein sequence ID" value="TLS48559.1"/>
    <property type="molecule type" value="Genomic_DNA"/>
</dbReference>
<dbReference type="RefSeq" id="WP_138198053.1">
    <property type="nucleotide sequence ID" value="NZ_VCIW01000033.1"/>
</dbReference>